<dbReference type="Proteomes" id="UP000009134">
    <property type="component" value="Chromosome"/>
</dbReference>
<sequence length="756" mass="80520">MPEIDPVILQLQADLKQYRSDLTGAQRLTETKLAAIEARGVAMGQNIRKGFDLAKGAAIGFLATVSVDALTQAAKRGLDYASSLGEVAQQLGVTTDALQEYRYAASQAGLSQEEMDQALSQLTRRIGEAASGTKAQAEAFTKLGISVKDANGNVMDAGRAIPMIADALQKIESPAERAAILMDLFGRAGQKLEPLLSGGSAAVNELRDAAHKLGIVLSEDQIQRADETADKLSALKQVLEARIAGAVSDNASAILSLANALASVVDWAGKAADAYRRFKLEQGLRESQAMQTGWFRSDADRAKGQRDEQLYRYEIAKMDGKVDTTGGFRDYRITGIGGASATPAPGAVASAATTKKTKAATAGPSGPSAAEIMARIDSQLASMAQQALSAMESVAKSADERAELELRSVELARVRALREVDTDTDLDRLGKEGAANQRARLKTQIEALADAERDRIEQRRKAELEQDARDLAQERYSTDRDGLQIQYDLADSQTERKRLALEMLDLELRYQKALLEGVIASETATEAEKKRAQAALDGLNATASGKREAASRSNETPLEAYRRKLDRSPDAINEQVESYVVEELDNVRDGIRGALEKAIGTDDPLISGLLNLLIEQVILRPLAEALASASGGGGGFLGAVASGIGSLFGRASGGYVAPGQMVRVNEGASPGRVEGFIPQGGGHIVPLGRMNALRQAGGQKVFQISIDARNSVTPDGFARELSSQILRQAAAMDGQTAQAVLKAAPGRMSQYQRDKI</sequence>
<organism evidence="3 4">
    <name type="scientific">Novosphingobium aromaticivorans (strain ATCC 700278 / DSM 12444 / CCUG 56034 / CIP 105152 / NBRC 16084 / F199)</name>
    <dbReference type="NCBI Taxonomy" id="279238"/>
    <lineage>
        <taxon>Bacteria</taxon>
        <taxon>Pseudomonadati</taxon>
        <taxon>Pseudomonadota</taxon>
        <taxon>Alphaproteobacteria</taxon>
        <taxon>Sphingomonadales</taxon>
        <taxon>Sphingomonadaceae</taxon>
        <taxon>Novosphingobium</taxon>
    </lineage>
</organism>
<dbReference type="EMBL" id="CP000248">
    <property type="protein sequence ID" value="ABD27172.1"/>
    <property type="molecule type" value="Genomic_DNA"/>
</dbReference>
<dbReference type="Pfam" id="PF10145">
    <property type="entry name" value="PhageMin_Tail"/>
    <property type="match status" value="1"/>
</dbReference>
<gene>
    <name evidence="3" type="ordered locus">Saro_2736</name>
</gene>
<evidence type="ECO:0000256" key="1">
    <source>
        <dbReference type="SAM" id="Coils"/>
    </source>
</evidence>
<keyword evidence="4" id="KW-1185">Reference proteome</keyword>
<dbReference type="HOGENOM" id="CLU_368352_0_0_5"/>
<dbReference type="KEGG" id="nar:Saro_2736"/>
<accession>Q2G4Q1</accession>
<evidence type="ECO:0000313" key="4">
    <source>
        <dbReference type="Proteomes" id="UP000009134"/>
    </source>
</evidence>
<evidence type="ECO:0000313" key="3">
    <source>
        <dbReference type="EMBL" id="ABD27172.1"/>
    </source>
</evidence>
<dbReference type="STRING" id="279238.Saro_2736"/>
<dbReference type="RefSeq" id="WP_011446378.1">
    <property type="nucleotide sequence ID" value="NC_007794.1"/>
</dbReference>
<feature type="coiled-coil region" evidence="1">
    <location>
        <begin position="431"/>
        <end position="516"/>
    </location>
</feature>
<dbReference type="AlphaFoldDB" id="Q2G4Q1"/>
<dbReference type="eggNOG" id="COG5283">
    <property type="taxonomic scope" value="Bacteria"/>
</dbReference>
<dbReference type="InterPro" id="IPR010090">
    <property type="entry name" value="Phage_tape_meas"/>
</dbReference>
<reference evidence="4" key="1">
    <citation type="submission" date="2006-01" db="EMBL/GenBank/DDBJ databases">
        <title>Complete sequence of Novosphingobium aromaticivorans DSM 12444.</title>
        <authorList>
            <consortium name="US DOE Joint Genome Institute"/>
            <person name="Copeland A."/>
            <person name="Lucas S."/>
            <person name="Lapidus A."/>
            <person name="Barry K."/>
            <person name="Detter J.C."/>
            <person name="Glavina T."/>
            <person name="Hammon N."/>
            <person name="Israni S."/>
            <person name="Pitluck S."/>
            <person name="Chain P."/>
            <person name="Malfatti S."/>
            <person name="Shin M."/>
            <person name="Vergez L."/>
            <person name="Schmutz J."/>
            <person name="Larimer F."/>
            <person name="Land M."/>
            <person name="Kyrpides N."/>
            <person name="Ivanova N."/>
            <person name="Fredrickson J."/>
            <person name="Balkwill D."/>
            <person name="Romine M.F."/>
            <person name="Richardson P."/>
        </authorList>
    </citation>
    <scope>NUCLEOTIDE SEQUENCE [LARGE SCALE GENOMIC DNA]</scope>
    <source>
        <strain evidence="4">ATCC 700278 / DSM 12444 / CCUG 56034 / CIP 105152 / NBRC 16084 / F199</strain>
    </source>
</reference>
<protein>
    <recommendedName>
        <fullName evidence="2">Phage tail tape measure protein domain-containing protein</fullName>
    </recommendedName>
</protein>
<feature type="domain" description="Phage tail tape measure protein" evidence="2">
    <location>
        <begin position="48"/>
        <end position="186"/>
    </location>
</feature>
<keyword evidence="1" id="KW-0175">Coiled coil</keyword>
<evidence type="ECO:0000259" key="2">
    <source>
        <dbReference type="Pfam" id="PF10145"/>
    </source>
</evidence>
<proteinExistence type="predicted"/>
<name>Q2G4Q1_NOVAD</name>